<evidence type="ECO:0000256" key="12">
    <source>
        <dbReference type="RuleBase" id="RU000679"/>
    </source>
</evidence>
<feature type="transmembrane region" description="Helical" evidence="13">
    <location>
        <begin position="497"/>
        <end position="523"/>
    </location>
</feature>
<reference evidence="14 16" key="1">
    <citation type="journal article" date="2014" name="BMC Genomics">
        <title>Genome sequence of Anopheles sinensis provides insight into genetics basis of mosquito competence for malaria parasites.</title>
        <authorList>
            <person name="Zhou D."/>
            <person name="Zhang D."/>
            <person name="Ding G."/>
            <person name="Shi L."/>
            <person name="Hou Q."/>
            <person name="Ye Y."/>
            <person name="Xu Y."/>
            <person name="Zhou H."/>
            <person name="Xiong C."/>
            <person name="Li S."/>
            <person name="Yu J."/>
            <person name="Hong S."/>
            <person name="Yu X."/>
            <person name="Zou P."/>
            <person name="Chen C."/>
            <person name="Chang X."/>
            <person name="Wang W."/>
            <person name="Lv Y."/>
            <person name="Sun Y."/>
            <person name="Ma L."/>
            <person name="Shen B."/>
            <person name="Zhu C."/>
        </authorList>
    </citation>
    <scope>NUCLEOTIDE SEQUENCE [LARGE SCALE GENOMIC DNA]</scope>
</reference>
<dbReference type="PANTHER" id="PTHR11690:SF288">
    <property type="entry name" value="AMILORIDE-SENSITIVE NA+ CHANNEL-RELATED"/>
    <property type="match status" value="1"/>
</dbReference>
<keyword evidence="5 12" id="KW-0812">Transmembrane</keyword>
<organism evidence="14">
    <name type="scientific">Anopheles sinensis</name>
    <name type="common">Mosquito</name>
    <dbReference type="NCBI Taxonomy" id="74873"/>
    <lineage>
        <taxon>Eukaryota</taxon>
        <taxon>Metazoa</taxon>
        <taxon>Ecdysozoa</taxon>
        <taxon>Arthropoda</taxon>
        <taxon>Hexapoda</taxon>
        <taxon>Insecta</taxon>
        <taxon>Pterygota</taxon>
        <taxon>Neoptera</taxon>
        <taxon>Endopterygota</taxon>
        <taxon>Diptera</taxon>
        <taxon>Nematocera</taxon>
        <taxon>Culicoidea</taxon>
        <taxon>Culicidae</taxon>
        <taxon>Anophelinae</taxon>
        <taxon>Anopheles</taxon>
    </lineage>
</organism>
<dbReference type="EMBL" id="ATLV01023713">
    <property type="status" value="NOT_ANNOTATED_CDS"/>
    <property type="molecule type" value="Genomic_DNA"/>
</dbReference>
<dbReference type="STRING" id="74873.A0A084WGS5"/>
<evidence type="ECO:0000256" key="8">
    <source>
        <dbReference type="ARBA" id="ARBA00023065"/>
    </source>
</evidence>
<dbReference type="InterPro" id="IPR001873">
    <property type="entry name" value="ENaC"/>
</dbReference>
<keyword evidence="6 13" id="KW-1133">Transmembrane helix</keyword>
<evidence type="ECO:0000256" key="7">
    <source>
        <dbReference type="ARBA" id="ARBA00023053"/>
    </source>
</evidence>
<keyword evidence="4 12" id="KW-0894">Sodium channel</keyword>
<dbReference type="VEuPathDB" id="VectorBase:ASIS018830"/>
<dbReference type="VEuPathDB" id="VectorBase:ASIC017521"/>
<evidence type="ECO:0000256" key="5">
    <source>
        <dbReference type="ARBA" id="ARBA00022692"/>
    </source>
</evidence>
<dbReference type="Pfam" id="PF00858">
    <property type="entry name" value="ASC"/>
    <property type="match status" value="1"/>
</dbReference>
<dbReference type="PANTHER" id="PTHR11690">
    <property type="entry name" value="AMILORIDE-SENSITIVE SODIUM CHANNEL-RELATED"/>
    <property type="match status" value="1"/>
</dbReference>
<keyword evidence="16" id="KW-1185">Reference proteome</keyword>
<gene>
    <name evidence="14" type="ORF">ZHAS_00017521</name>
</gene>
<dbReference type="GO" id="GO:0005886">
    <property type="term" value="C:plasma membrane"/>
    <property type="evidence" value="ECO:0007669"/>
    <property type="project" value="TreeGrafter"/>
</dbReference>
<comment type="similarity">
    <text evidence="2 12">Belongs to the amiloride-sensitive sodium channel (TC 1.A.6) family.</text>
</comment>
<evidence type="ECO:0000313" key="16">
    <source>
        <dbReference type="Proteomes" id="UP000030765"/>
    </source>
</evidence>
<evidence type="ECO:0000256" key="1">
    <source>
        <dbReference type="ARBA" id="ARBA00004141"/>
    </source>
</evidence>
<dbReference type="PRINTS" id="PR01078">
    <property type="entry name" value="AMINACHANNEL"/>
</dbReference>
<dbReference type="OrthoDB" id="7724878at2759"/>
<keyword evidence="10 12" id="KW-0739">Sodium transport</keyword>
<keyword evidence="9 13" id="KW-0472">Membrane</keyword>
<dbReference type="EMBL" id="KE525345">
    <property type="protein sequence ID" value="KFB49419.1"/>
    <property type="molecule type" value="Genomic_DNA"/>
</dbReference>
<evidence type="ECO:0000256" key="3">
    <source>
        <dbReference type="ARBA" id="ARBA00022448"/>
    </source>
</evidence>
<dbReference type="Proteomes" id="UP000030765">
    <property type="component" value="Unassembled WGS sequence"/>
</dbReference>
<evidence type="ECO:0000256" key="6">
    <source>
        <dbReference type="ARBA" id="ARBA00022989"/>
    </source>
</evidence>
<evidence type="ECO:0000256" key="10">
    <source>
        <dbReference type="ARBA" id="ARBA00023201"/>
    </source>
</evidence>
<sequence length="568" mass="65039">MGPIRLYSDRAAKFAPKPKPAPIRASDSAGRKPNIFEDYCVNSSIHGFKYFVGSSRTIAEKIWWLVVCIVSIYGCARLIETVYDKWRRNPVVVTFAEQPTPIHDIPFPTVTLCPITKVKSSVLNFTAVYLQTVQQNQKHNISEEEFDRFMAMNQVCDFSFSEFTDDQTYDDNIVSVLQDMAIPFDEIFILCSWKNKYVDCSQLFNPALTESGICYTFNSLSADDLLRKEVFHNDFEHLAETRSSENWSMQDGYKPNLGLDTYPRRTLSPGALSGMVLILKSELADMDYLCGNSFQGFQMQLHSPNQCPQISTQHIRIPMHQAVQVRIDPFLTSTSENVMSYSPEKRQCFYTHERYLRFFKIYTKRNCELECLANVTLHRCGCVLFSMPHSSGTRLCGIQKLKCCAEADAILQEQGLNIMDKSSRELVSSCNCLPACTFVQYNAEISQADFDWRRLTDTIDLFPNKVNNSDLSVIYIYFKEGHFNSIKRNQIFGVDDFIANCGGILGLFMGVSLLSIVEILYYFTMKPLINHFFRKRRNAKKVAMVEPYPATAGTYHNTPFNVFLRDIA</sequence>
<keyword evidence="3 12" id="KW-0813">Transport</keyword>
<evidence type="ECO:0000313" key="14">
    <source>
        <dbReference type="EMBL" id="KFB49419.1"/>
    </source>
</evidence>
<protein>
    <submittedName>
        <fullName evidence="14">AGAP011611-PA-like protein</fullName>
    </submittedName>
</protein>
<evidence type="ECO:0000256" key="9">
    <source>
        <dbReference type="ARBA" id="ARBA00023136"/>
    </source>
</evidence>
<accession>A0A084WGS5</accession>
<keyword evidence="8 12" id="KW-0406">Ion transport</keyword>
<dbReference type="AlphaFoldDB" id="A0A084WGS5"/>
<evidence type="ECO:0000313" key="15">
    <source>
        <dbReference type="EnsemblMetazoa" id="ASIC017521-PA"/>
    </source>
</evidence>
<dbReference type="OMA" id="SSENWSM"/>
<dbReference type="Gene3D" id="2.60.470.10">
    <property type="entry name" value="Acid-sensing ion channels like domains"/>
    <property type="match status" value="1"/>
</dbReference>
<evidence type="ECO:0000256" key="2">
    <source>
        <dbReference type="ARBA" id="ARBA00007193"/>
    </source>
</evidence>
<keyword evidence="7" id="KW-0915">Sodium</keyword>
<dbReference type="EnsemblMetazoa" id="ASIC017521-RA">
    <property type="protein sequence ID" value="ASIC017521-PA"/>
    <property type="gene ID" value="ASIC017521"/>
</dbReference>
<dbReference type="Gene3D" id="1.10.287.770">
    <property type="entry name" value="YojJ-like"/>
    <property type="match status" value="1"/>
</dbReference>
<evidence type="ECO:0000256" key="11">
    <source>
        <dbReference type="ARBA" id="ARBA00023303"/>
    </source>
</evidence>
<comment type="subcellular location">
    <subcellularLocation>
        <location evidence="1">Membrane</location>
        <topology evidence="1">Multi-pass membrane protein</topology>
    </subcellularLocation>
</comment>
<evidence type="ECO:0000256" key="4">
    <source>
        <dbReference type="ARBA" id="ARBA00022461"/>
    </source>
</evidence>
<keyword evidence="11 12" id="KW-0407">Ion channel</keyword>
<proteinExistence type="inferred from homology"/>
<evidence type="ECO:0000256" key="13">
    <source>
        <dbReference type="SAM" id="Phobius"/>
    </source>
</evidence>
<dbReference type="GO" id="GO:0015280">
    <property type="term" value="F:ligand-gated sodium channel activity"/>
    <property type="evidence" value="ECO:0007669"/>
    <property type="project" value="TreeGrafter"/>
</dbReference>
<name>A0A084WGS5_ANOSI</name>
<reference evidence="15" key="2">
    <citation type="submission" date="2020-05" db="UniProtKB">
        <authorList>
            <consortium name="EnsemblMetazoa"/>
        </authorList>
    </citation>
    <scope>IDENTIFICATION</scope>
</reference>